<proteinExistence type="predicted"/>
<organism evidence="1 2">
    <name type="scientific">Pseudomonas oryzihabitans</name>
    <dbReference type="NCBI Taxonomy" id="47885"/>
    <lineage>
        <taxon>Bacteria</taxon>
        <taxon>Pseudomonadati</taxon>
        <taxon>Pseudomonadota</taxon>
        <taxon>Gammaproteobacteria</taxon>
        <taxon>Pseudomonadales</taxon>
        <taxon>Pseudomonadaceae</taxon>
        <taxon>Pseudomonas</taxon>
    </lineage>
</organism>
<sequence length="101" mass="11476">MTSPEPACLFLPRTDAERFRPVAGSHPVSISDGPEDPAAIDETHWESVSYHHFIDAGFDEETIALYGSNFERTFRDYFLKPKAEVLRTRLDTLTALRALTY</sequence>
<protein>
    <submittedName>
        <fullName evidence="1">Uncharacterized protein</fullName>
    </submittedName>
</protein>
<accession>A0A1G5PHE6</accession>
<dbReference type="AlphaFoldDB" id="A0A1G5PHE6"/>
<name>A0A1G5PHE6_9PSED</name>
<reference evidence="2" key="1">
    <citation type="submission" date="2016-10" db="EMBL/GenBank/DDBJ databases">
        <authorList>
            <person name="de Groot N.N."/>
        </authorList>
    </citation>
    <scope>NUCLEOTIDE SEQUENCE [LARGE SCALE GENOMIC DNA]</scope>
    <source>
        <strain evidence="2">DSM 15758</strain>
    </source>
</reference>
<dbReference type="EMBL" id="FMWB01000027">
    <property type="protein sequence ID" value="SCZ48539.1"/>
    <property type="molecule type" value="Genomic_DNA"/>
</dbReference>
<comment type="caution">
    <text evidence="1">The sequence shown here is derived from an EMBL/GenBank/DDBJ whole genome shotgun (WGS) entry which is preliminary data.</text>
</comment>
<dbReference type="OrthoDB" id="6848053at2"/>
<dbReference type="RefSeq" id="WP_138956556.1">
    <property type="nucleotide sequence ID" value="NZ_FMWB01000027.1"/>
</dbReference>
<evidence type="ECO:0000313" key="2">
    <source>
        <dbReference type="Proteomes" id="UP000183046"/>
    </source>
</evidence>
<evidence type="ECO:0000313" key="1">
    <source>
        <dbReference type="EMBL" id="SCZ48539.1"/>
    </source>
</evidence>
<gene>
    <name evidence="1" type="ORF">SAMN05216279_1279</name>
</gene>
<dbReference type="Proteomes" id="UP000183046">
    <property type="component" value="Unassembled WGS sequence"/>
</dbReference>